<evidence type="ECO:0000313" key="1">
    <source>
        <dbReference type="EMBL" id="CBX72863.1"/>
    </source>
</evidence>
<name>F4N455_YEREN</name>
<dbReference type="EMBL" id="FR718709">
    <property type="protein sequence ID" value="CBX72863.1"/>
    <property type="molecule type" value="Genomic_DNA"/>
</dbReference>
<gene>
    <name evidence="1" type="ORF">YEW_GE25610</name>
</gene>
<organism evidence="1">
    <name type="scientific">Yersinia enterocolitica W22703</name>
    <dbReference type="NCBI Taxonomy" id="913028"/>
    <lineage>
        <taxon>Bacteria</taxon>
        <taxon>Pseudomonadati</taxon>
        <taxon>Pseudomonadota</taxon>
        <taxon>Gammaproteobacteria</taxon>
        <taxon>Enterobacterales</taxon>
        <taxon>Yersiniaceae</taxon>
        <taxon>Yersinia</taxon>
    </lineage>
</organism>
<accession>F4N455</accession>
<sequence>MNKMIAKIQCIPVHMTQNSKSPVIVMSAENFNTIEEFKFWLSGLYANNRPCPQSVNAGKFLNASSVMMRNVYLSKRTNVDVSHHRKLITLVQPAIHFTDSERHIDCPISFATYRAQFQFLFACPIIIPYLLG</sequence>
<protein>
    <submittedName>
        <fullName evidence="1">Uncharacterized protein</fullName>
    </submittedName>
</protein>
<reference evidence="1" key="1">
    <citation type="journal article" date="2011" name="BMC Genomics">
        <title>Shotgun sequencing of Yersinia enterocolitica strain W22703 (biotype 2, serotype O:9): genomic evidence for oscillation between invertebrates and mammals.</title>
        <authorList>
            <person name="Fuchs T.M."/>
            <person name="Brandt K."/>
            <person name="Starke M."/>
            <person name="Rattei T."/>
        </authorList>
    </citation>
    <scope>NUCLEOTIDE SEQUENCE</scope>
</reference>
<proteinExistence type="predicted"/>
<dbReference type="AlphaFoldDB" id="F4N455"/>